<protein>
    <recommendedName>
        <fullName evidence="2">F-box domain-containing protein</fullName>
    </recommendedName>
</protein>
<dbReference type="AlphaFoldDB" id="A0A8E2DM80"/>
<feature type="domain" description="F-box" evidence="2">
    <location>
        <begin position="2"/>
        <end position="50"/>
    </location>
</feature>
<proteinExistence type="predicted"/>
<dbReference type="SUPFAM" id="SSF81383">
    <property type="entry name" value="F-box domain"/>
    <property type="match status" value="1"/>
</dbReference>
<reference evidence="3 4" key="1">
    <citation type="submission" date="2016-07" db="EMBL/GenBank/DDBJ databases">
        <title>Draft genome of the white-rot fungus Obba rivulosa 3A-2.</title>
        <authorList>
            <consortium name="DOE Joint Genome Institute"/>
            <person name="Miettinen O."/>
            <person name="Riley R."/>
            <person name="Acob R."/>
            <person name="Barry K."/>
            <person name="Cullen D."/>
            <person name="De Vries R."/>
            <person name="Hainaut M."/>
            <person name="Hatakka A."/>
            <person name="Henrissat B."/>
            <person name="Hilden K."/>
            <person name="Kuo R."/>
            <person name="Labutti K."/>
            <person name="Lipzen A."/>
            <person name="Makela M.R."/>
            <person name="Sandor L."/>
            <person name="Spatafora J.W."/>
            <person name="Grigoriev I.V."/>
            <person name="Hibbett D.S."/>
        </authorList>
    </citation>
    <scope>NUCLEOTIDE SEQUENCE [LARGE SCALE GENOMIC DNA]</scope>
    <source>
        <strain evidence="3 4">3A-2</strain>
    </source>
</reference>
<dbReference type="CDD" id="cd09917">
    <property type="entry name" value="F-box_SF"/>
    <property type="match status" value="1"/>
</dbReference>
<organism evidence="3 4">
    <name type="scientific">Obba rivulosa</name>
    <dbReference type="NCBI Taxonomy" id="1052685"/>
    <lineage>
        <taxon>Eukaryota</taxon>
        <taxon>Fungi</taxon>
        <taxon>Dikarya</taxon>
        <taxon>Basidiomycota</taxon>
        <taxon>Agaricomycotina</taxon>
        <taxon>Agaricomycetes</taxon>
        <taxon>Polyporales</taxon>
        <taxon>Gelatoporiaceae</taxon>
        <taxon>Obba</taxon>
    </lineage>
</organism>
<dbReference type="Proteomes" id="UP000250043">
    <property type="component" value="Unassembled WGS sequence"/>
</dbReference>
<dbReference type="InterPro" id="IPR001810">
    <property type="entry name" value="F-box_dom"/>
</dbReference>
<evidence type="ECO:0000259" key="2">
    <source>
        <dbReference type="PROSITE" id="PS50181"/>
    </source>
</evidence>
<evidence type="ECO:0000256" key="1">
    <source>
        <dbReference type="SAM" id="MobiDB-lite"/>
    </source>
</evidence>
<evidence type="ECO:0000313" key="4">
    <source>
        <dbReference type="Proteomes" id="UP000250043"/>
    </source>
</evidence>
<sequence length="619" mass="69791">MRMELLTIPPDITLYILSFLSIPDLRCFSLISRDAHRFVTENEHSIYHKAAVLHKFVESETALEQALQVEQIRSGWLAGVRGWKDFCRRWYVVEKNWDCRGEVYERGYEESANEAVTCLRIDDAQRTILTAPQDGGLVVHRFEDYREVWSLSKEYVQRARFELSDGFLIFPSKQHGLEIWRRTSDASPHRGPLIIGKPVVTPVPPDSPSTVLPFQLDESKRAAAAAAESIAQNGMFEQDYLRGYFTPHAYIGKPYVHLIRFFRVRFPIAAIVSMADPFSVFIFDIGSGELLDKVKMGEGRTMGSSPAFALPPLSERVLMDLDITHTHVVLCLHAAIIIVRWRDRRGMPEEGEAEKEERPMLVLGELDLPQVLLDNSLQIHAAPYSSDNGDTATNTPAPGPGGGLRVSGREAMKPLEILPPPASVLRRNHTALIRVGAVIPPPCFVTVRFSPDGRHLAAVTAHGLFYLISDFERVERGRYFSEITQRIYMGDWLREIVWEQPRRLLLQTASEQYFLVNLDPFHHAPPPSSRPSSAKVPGFSRSSFPHMALWYVRDISADAAWRRDQGSVFSGTHMTRTAIWTVVDFKALYPNGSPPATENAPRRADGIVCHLDFTPGALD</sequence>
<feature type="region of interest" description="Disordered" evidence="1">
    <location>
        <begin position="383"/>
        <end position="403"/>
    </location>
</feature>
<evidence type="ECO:0000313" key="3">
    <source>
        <dbReference type="EMBL" id="OCH92412.1"/>
    </source>
</evidence>
<keyword evidence="4" id="KW-1185">Reference proteome</keyword>
<accession>A0A8E2DM80</accession>
<dbReference type="EMBL" id="KV722369">
    <property type="protein sequence ID" value="OCH92412.1"/>
    <property type="molecule type" value="Genomic_DNA"/>
</dbReference>
<dbReference type="Pfam" id="PF00646">
    <property type="entry name" value="F-box"/>
    <property type="match status" value="1"/>
</dbReference>
<dbReference type="PROSITE" id="PS50181">
    <property type="entry name" value="FBOX"/>
    <property type="match status" value="1"/>
</dbReference>
<dbReference type="InterPro" id="IPR036047">
    <property type="entry name" value="F-box-like_dom_sf"/>
</dbReference>
<dbReference type="SUPFAM" id="SSF50998">
    <property type="entry name" value="Quinoprotein alcohol dehydrogenase-like"/>
    <property type="match status" value="1"/>
</dbReference>
<dbReference type="OrthoDB" id="550575at2759"/>
<gene>
    <name evidence="3" type="ORF">OBBRIDRAFT_751376</name>
</gene>
<dbReference type="InterPro" id="IPR011047">
    <property type="entry name" value="Quinoprotein_ADH-like_sf"/>
</dbReference>
<name>A0A8E2DM80_9APHY</name>